<sequence length="476" mass="55265">MIKVAVLGSCVSRDGFNSKFIPDYKNYYTCILHQNQMSMISLASSAIPFEEELIDNLKPFDTRHFKSELDKEFINDMVREQPDYLMVDFYGDLFYGVQKIGDSFITNKKWLFSQTSQYKELDKGEEFQIFNHSAEYFRLWKEGIKFLFEFLQEKVPNCKVIINKARFVDEYIDKKSGEIKVISKSGKHRAINVNIYNKWWDTLDNYVINRYKVRSIDYDNAIYRAVEDHPWGMFYVHYDKDFYHDFTRKLMGIIIHDLKDAKNQKEIPVEYIKLELNFKNKISGNTITNPHYTAYRGKLSILGNPYTDFSGESWTTTYDNISILDGKVVSSSSGEEGTIAQRIFSFDLINAVEGKYGEIPSSNKVQWLKDHILKISCQWWGNGSCPEGERANLSSWIDSSNFWGTPKIKESNSFIQLDLYKDYPNKEISIADNVDSKGFVHFLAYANKSNGDIASIVGTDYIKVELELEGSLIAKY</sequence>
<comment type="caution">
    <text evidence="1">The sequence shown here is derived from an EMBL/GenBank/DDBJ whole genome shotgun (WGS) entry which is preliminary data.</text>
</comment>
<protein>
    <submittedName>
        <fullName evidence="1">DUF6270 domain-containing protein</fullName>
    </submittedName>
</protein>
<dbReference type="Proteomes" id="UP001291930">
    <property type="component" value="Unassembled WGS sequence"/>
</dbReference>
<evidence type="ECO:0000313" key="2">
    <source>
        <dbReference type="Proteomes" id="UP001291930"/>
    </source>
</evidence>
<dbReference type="Pfam" id="PF19786">
    <property type="entry name" value="DUF6270"/>
    <property type="match status" value="1"/>
</dbReference>
<dbReference type="RefSeq" id="WP_374217306.1">
    <property type="nucleotide sequence ID" value="NZ_JAXOVW010000011.1"/>
</dbReference>
<reference evidence="2" key="1">
    <citation type="submission" date="2023-11" db="EMBL/GenBank/DDBJ databases">
        <title>Genome Sequence of Bacillus pseudomycoides stain BUPM19.</title>
        <authorList>
            <person name="Farhat A."/>
        </authorList>
    </citation>
    <scope>NUCLEOTIDE SEQUENCE [LARGE SCALE GENOMIC DNA]</scope>
    <source>
        <strain evidence="2">BUPM19</strain>
    </source>
</reference>
<keyword evidence="2" id="KW-1185">Reference proteome</keyword>
<evidence type="ECO:0000313" key="1">
    <source>
        <dbReference type="EMBL" id="MDZ5607027.1"/>
    </source>
</evidence>
<organism evidence="1 2">
    <name type="scientific">Bacillus bingmayongensis</name>
    <dbReference type="NCBI Taxonomy" id="1150157"/>
    <lineage>
        <taxon>Bacteria</taxon>
        <taxon>Bacillati</taxon>
        <taxon>Bacillota</taxon>
        <taxon>Bacilli</taxon>
        <taxon>Bacillales</taxon>
        <taxon>Bacillaceae</taxon>
        <taxon>Bacillus</taxon>
    </lineage>
</organism>
<accession>A0ABU5JV18</accession>
<gene>
    <name evidence="1" type="ORF">U2I54_07940</name>
</gene>
<name>A0ABU5JV18_9BACI</name>
<proteinExistence type="predicted"/>
<dbReference type="EMBL" id="JAXOVW010000011">
    <property type="protein sequence ID" value="MDZ5607027.1"/>
    <property type="molecule type" value="Genomic_DNA"/>
</dbReference>
<dbReference type="InterPro" id="IPR046237">
    <property type="entry name" value="DUF6270"/>
</dbReference>